<accession>A0A1B2DQ02</accession>
<dbReference type="Pfam" id="PF26325">
    <property type="entry name" value="YhjD"/>
    <property type="match status" value="1"/>
</dbReference>
<proteinExistence type="predicted"/>
<evidence type="ECO:0000313" key="1">
    <source>
        <dbReference type="EMBL" id="ANY69781.1"/>
    </source>
</evidence>
<dbReference type="EMBL" id="CP016808">
    <property type="protein sequence ID" value="ANY69781.1"/>
    <property type="molecule type" value="Genomic_DNA"/>
</dbReference>
<protein>
    <submittedName>
        <fullName evidence="1">Uncharacterized protein</fullName>
    </submittedName>
</protein>
<dbReference type="InterPro" id="IPR058600">
    <property type="entry name" value="YhjD-like"/>
</dbReference>
<sequence length="123" mass="14834">MSVHSIIETEEDLQIIKKYTLLPILLDMLARDINELKMHRNKIIYNHILFYLNEMEQSIYLELQSIKKKMKARNIKALNTEMNARGVHVEYKVRGYIHHFTMLRSLVKAELMTMLMNMRRRLE</sequence>
<dbReference type="AlphaFoldDB" id="A0A1B2DQ02"/>
<organism evidence="1">
    <name type="scientific">Paenibacillus sp. BIHB 4019</name>
    <dbReference type="NCBI Taxonomy" id="1870819"/>
    <lineage>
        <taxon>Bacteria</taxon>
        <taxon>Bacillati</taxon>
        <taxon>Bacillota</taxon>
        <taxon>Bacilli</taxon>
        <taxon>Bacillales</taxon>
        <taxon>Paenibacillaceae</taxon>
        <taxon>Paenibacillus</taxon>
    </lineage>
</organism>
<dbReference type="RefSeq" id="WP_099520768.1">
    <property type="nucleotide sequence ID" value="NZ_CP016808.1"/>
</dbReference>
<name>A0A1B2DQ02_9BACL</name>
<gene>
    <name evidence="1" type="ORF">BBD42_27260</name>
</gene>
<reference evidence="1" key="1">
    <citation type="submission" date="2016-08" db="EMBL/GenBank/DDBJ databases">
        <title>Complete Genome Seqeunce of Paenibacillus sp. BIHB 4019 from tea rhizoplane.</title>
        <authorList>
            <person name="Thakur R."/>
            <person name="Swarnkar M.K."/>
            <person name="Gulati A."/>
        </authorList>
    </citation>
    <scope>NUCLEOTIDE SEQUENCE [LARGE SCALE GENOMIC DNA]</scope>
    <source>
        <strain evidence="1">BIHB4019</strain>
    </source>
</reference>